<dbReference type="Proteomes" id="UP000887563">
    <property type="component" value="Unplaced"/>
</dbReference>
<keyword evidence="1" id="KW-0732">Signal</keyword>
<name>A0A914MU47_MELIC</name>
<organism evidence="2 3">
    <name type="scientific">Meloidogyne incognita</name>
    <name type="common">Southern root-knot nematode worm</name>
    <name type="synonym">Oxyuris incognita</name>
    <dbReference type="NCBI Taxonomy" id="6306"/>
    <lineage>
        <taxon>Eukaryota</taxon>
        <taxon>Metazoa</taxon>
        <taxon>Ecdysozoa</taxon>
        <taxon>Nematoda</taxon>
        <taxon>Chromadorea</taxon>
        <taxon>Rhabditida</taxon>
        <taxon>Tylenchina</taxon>
        <taxon>Tylenchomorpha</taxon>
        <taxon>Tylenchoidea</taxon>
        <taxon>Meloidogynidae</taxon>
        <taxon>Meloidogyninae</taxon>
        <taxon>Meloidogyne</taxon>
        <taxon>Meloidogyne incognita group</taxon>
    </lineage>
</organism>
<keyword evidence="2" id="KW-1185">Reference proteome</keyword>
<evidence type="ECO:0000313" key="3">
    <source>
        <dbReference type="WBParaSite" id="Minc3s02429g29987"/>
    </source>
</evidence>
<dbReference type="AlphaFoldDB" id="A0A914MU47"/>
<feature type="chain" id="PRO_5036834156" evidence="1">
    <location>
        <begin position="22"/>
        <end position="80"/>
    </location>
</feature>
<dbReference type="InterPro" id="IPR013141">
    <property type="entry name" value="Conotoxin-I_CS"/>
</dbReference>
<dbReference type="WBParaSite" id="Minc3s02429g29987">
    <property type="protein sequence ID" value="Minc3s02429g29987"/>
    <property type="gene ID" value="Minc3s02429g29987"/>
</dbReference>
<evidence type="ECO:0000256" key="1">
    <source>
        <dbReference type="SAM" id="SignalP"/>
    </source>
</evidence>
<dbReference type="PROSITE" id="PS60019">
    <property type="entry name" value="I_CONOTOXIN"/>
    <property type="match status" value="1"/>
</dbReference>
<evidence type="ECO:0000313" key="2">
    <source>
        <dbReference type="Proteomes" id="UP000887563"/>
    </source>
</evidence>
<sequence>MNKIILLFFTILVIFLNEANSKCSSNGRGCEYSEDCCSMNCCNAGGCGGHQPFTCIGLDKSQTRQLIKVAICKKDKQWEF</sequence>
<protein>
    <submittedName>
        <fullName evidence="3">Candidate secreted effector</fullName>
    </submittedName>
</protein>
<proteinExistence type="predicted"/>
<accession>A0A914MU47</accession>
<reference evidence="3" key="1">
    <citation type="submission" date="2022-11" db="UniProtKB">
        <authorList>
            <consortium name="WormBaseParasite"/>
        </authorList>
    </citation>
    <scope>IDENTIFICATION</scope>
</reference>
<feature type="signal peptide" evidence="1">
    <location>
        <begin position="1"/>
        <end position="21"/>
    </location>
</feature>